<name>A0A9J6F7B4_HAELO</name>
<protein>
    <submittedName>
        <fullName evidence="1">Uncharacterized protein</fullName>
    </submittedName>
</protein>
<dbReference type="AlphaFoldDB" id="A0A9J6F7B4"/>
<sequence length="110" mass="12811">MKDMGFTYDRRIRNIGIIVWRRRYLRAIKEFRKQGRGESLMNFQAMCVLSVVAALFTRVKRQSWSVNTFLSSMLALLHAAPIPRKGFVTATKQTVFPPRVVLFVEFNVTK</sequence>
<evidence type="ECO:0000313" key="1">
    <source>
        <dbReference type="EMBL" id="KAH9361654.1"/>
    </source>
</evidence>
<proteinExistence type="predicted"/>
<accession>A0A9J6F7B4</accession>
<evidence type="ECO:0000313" key="2">
    <source>
        <dbReference type="Proteomes" id="UP000821853"/>
    </source>
</evidence>
<reference evidence="1 2" key="1">
    <citation type="journal article" date="2020" name="Cell">
        <title>Large-Scale Comparative Analyses of Tick Genomes Elucidate Their Genetic Diversity and Vector Capacities.</title>
        <authorList>
            <consortium name="Tick Genome and Microbiome Consortium (TIGMIC)"/>
            <person name="Jia N."/>
            <person name="Wang J."/>
            <person name="Shi W."/>
            <person name="Du L."/>
            <person name="Sun Y."/>
            <person name="Zhan W."/>
            <person name="Jiang J.F."/>
            <person name="Wang Q."/>
            <person name="Zhang B."/>
            <person name="Ji P."/>
            <person name="Bell-Sakyi L."/>
            <person name="Cui X.M."/>
            <person name="Yuan T.T."/>
            <person name="Jiang B.G."/>
            <person name="Yang W.F."/>
            <person name="Lam T.T."/>
            <person name="Chang Q.C."/>
            <person name="Ding S.J."/>
            <person name="Wang X.J."/>
            <person name="Zhu J.G."/>
            <person name="Ruan X.D."/>
            <person name="Zhao L."/>
            <person name="Wei J.T."/>
            <person name="Ye R.Z."/>
            <person name="Que T.C."/>
            <person name="Du C.H."/>
            <person name="Zhou Y.H."/>
            <person name="Cheng J.X."/>
            <person name="Dai P.F."/>
            <person name="Guo W.B."/>
            <person name="Han X.H."/>
            <person name="Huang E.J."/>
            <person name="Li L.F."/>
            <person name="Wei W."/>
            <person name="Gao Y.C."/>
            <person name="Liu J.Z."/>
            <person name="Shao H.Z."/>
            <person name="Wang X."/>
            <person name="Wang C.C."/>
            <person name="Yang T.C."/>
            <person name="Huo Q.B."/>
            <person name="Li W."/>
            <person name="Chen H.Y."/>
            <person name="Chen S.E."/>
            <person name="Zhou L.G."/>
            <person name="Ni X.B."/>
            <person name="Tian J.H."/>
            <person name="Sheng Y."/>
            <person name="Liu T."/>
            <person name="Pan Y.S."/>
            <person name="Xia L.Y."/>
            <person name="Li J."/>
            <person name="Zhao F."/>
            <person name="Cao W.C."/>
        </authorList>
    </citation>
    <scope>NUCLEOTIDE SEQUENCE [LARGE SCALE GENOMIC DNA]</scope>
    <source>
        <strain evidence="1">HaeL-2018</strain>
    </source>
</reference>
<gene>
    <name evidence="1" type="ORF">HPB48_005193</name>
</gene>
<organism evidence="1 2">
    <name type="scientific">Haemaphysalis longicornis</name>
    <name type="common">Bush tick</name>
    <dbReference type="NCBI Taxonomy" id="44386"/>
    <lineage>
        <taxon>Eukaryota</taxon>
        <taxon>Metazoa</taxon>
        <taxon>Ecdysozoa</taxon>
        <taxon>Arthropoda</taxon>
        <taxon>Chelicerata</taxon>
        <taxon>Arachnida</taxon>
        <taxon>Acari</taxon>
        <taxon>Parasitiformes</taxon>
        <taxon>Ixodida</taxon>
        <taxon>Ixodoidea</taxon>
        <taxon>Ixodidae</taxon>
        <taxon>Haemaphysalinae</taxon>
        <taxon>Haemaphysalis</taxon>
    </lineage>
</organism>
<dbReference type="EMBL" id="JABSTR010000001">
    <property type="protein sequence ID" value="KAH9361654.1"/>
    <property type="molecule type" value="Genomic_DNA"/>
</dbReference>
<comment type="caution">
    <text evidence="1">The sequence shown here is derived from an EMBL/GenBank/DDBJ whole genome shotgun (WGS) entry which is preliminary data.</text>
</comment>
<keyword evidence="2" id="KW-1185">Reference proteome</keyword>
<dbReference type="VEuPathDB" id="VectorBase:HLOH_040299"/>
<dbReference type="Proteomes" id="UP000821853">
    <property type="component" value="Chromosome 1"/>
</dbReference>